<dbReference type="GeneID" id="73339185"/>
<dbReference type="KEGG" id="clup:CLUP02_05166"/>
<organism evidence="1 2">
    <name type="scientific">Colletotrichum lupini</name>
    <dbReference type="NCBI Taxonomy" id="145971"/>
    <lineage>
        <taxon>Eukaryota</taxon>
        <taxon>Fungi</taxon>
        <taxon>Dikarya</taxon>
        <taxon>Ascomycota</taxon>
        <taxon>Pezizomycotina</taxon>
        <taxon>Sordariomycetes</taxon>
        <taxon>Hypocreomycetidae</taxon>
        <taxon>Glomerellales</taxon>
        <taxon>Glomerellaceae</taxon>
        <taxon>Colletotrichum</taxon>
        <taxon>Colletotrichum acutatum species complex</taxon>
    </lineage>
</organism>
<accession>A0A9Q8WDZ6</accession>
<dbReference type="EMBL" id="CP019475">
    <property type="protein sequence ID" value="UQC79686.1"/>
    <property type="molecule type" value="Genomic_DNA"/>
</dbReference>
<dbReference type="AlphaFoldDB" id="A0A9Q8WDZ6"/>
<dbReference type="Proteomes" id="UP000830671">
    <property type="component" value="Chromosome 3"/>
</dbReference>
<proteinExistence type="predicted"/>
<gene>
    <name evidence="1" type="ORF">CLUP02_05166</name>
</gene>
<keyword evidence="2" id="KW-1185">Reference proteome</keyword>
<evidence type="ECO:0000313" key="2">
    <source>
        <dbReference type="Proteomes" id="UP000830671"/>
    </source>
</evidence>
<reference evidence="1" key="1">
    <citation type="journal article" date="2021" name="Mol. Plant Microbe Interact.">
        <title>Complete Genome Sequence of the Plant-Pathogenic Fungus Colletotrichum lupini.</title>
        <authorList>
            <person name="Baroncelli R."/>
            <person name="Pensec F."/>
            <person name="Da Lio D."/>
            <person name="Boufleur T."/>
            <person name="Vicente I."/>
            <person name="Sarrocco S."/>
            <person name="Picot A."/>
            <person name="Baraldi E."/>
            <person name="Sukno S."/>
            <person name="Thon M."/>
            <person name="Le Floch G."/>
        </authorList>
    </citation>
    <scope>NUCLEOTIDE SEQUENCE</scope>
    <source>
        <strain evidence="1">IMI 504893</strain>
    </source>
</reference>
<protein>
    <submittedName>
        <fullName evidence="1">Uncharacterized protein</fullName>
    </submittedName>
</protein>
<name>A0A9Q8WDZ6_9PEZI</name>
<dbReference type="RefSeq" id="XP_049141318.1">
    <property type="nucleotide sequence ID" value="XM_049284175.1"/>
</dbReference>
<sequence>MRARRRGLHAIFTFDSPSSSTSRPSRSAPHYILWSLVSPHSYIASSWPPGTKFATRDPNRDNATGSIEHSKRVSVTFRNRPAEVLKGSHGLESLMQWRWRATRVARSRFGRGEIGNKLRRMTDERGTHITRTHLGNTRTLGG</sequence>
<evidence type="ECO:0000313" key="1">
    <source>
        <dbReference type="EMBL" id="UQC79686.1"/>
    </source>
</evidence>